<name>A0A1Q3E4Q7_LENED</name>
<gene>
    <name evidence="3" type="ORF">LENED_003725</name>
</gene>
<dbReference type="PANTHER" id="PTHR21310">
    <property type="entry name" value="AMINOGLYCOSIDE PHOSPHOTRANSFERASE-RELATED-RELATED"/>
    <property type="match status" value="1"/>
</dbReference>
<keyword evidence="4" id="KW-1185">Reference proteome</keyword>
<feature type="domain" description="Aminoglycoside phosphotransferase" evidence="2">
    <location>
        <begin position="69"/>
        <end position="256"/>
    </location>
</feature>
<evidence type="ECO:0000313" key="4">
    <source>
        <dbReference type="Proteomes" id="UP000188533"/>
    </source>
</evidence>
<dbReference type="EMBL" id="BDGU01000084">
    <property type="protein sequence ID" value="GAW02094.1"/>
    <property type="molecule type" value="Genomic_DNA"/>
</dbReference>
<protein>
    <submittedName>
        <fullName evidence="3">Kinase-like protein</fullName>
    </submittedName>
</protein>
<dbReference type="InterPro" id="IPR002575">
    <property type="entry name" value="Aminoglycoside_PTrfase"/>
</dbReference>
<sequence>MNQLLSRRPPLATDSMSDDELYTLIMNMDWNRSGVGYMPDLDVMGPPPVYHIRPYTLVAKHVAFDPWTEVYAMHHVQQHTTIPIPQVHRVIPDQRDGGRGFWLIMDFIEGECLLEAWPKLSWWRRFQVVCTLRSYIQQLHRAPLPSPDIPGPSDGTGRSFPCLGNHFDDGAGPFSTYAAMAAWHDHQNHRFQVLLHQQGVKRIWQYSKFDQSLPLVFCHFDLHMRNIMLDKNNRVWLIDWAFAGAYPAWFEYIPLGSTVKTANPMFSLPRSFAWFIGFIVGGCCAPWYYDNYIGDFYLRIESYRKRLIDSDYFVKQGIDPKLWQPADVARPSLSHVMVQRCFDIVYDTLLVVRGLFVPS</sequence>
<organism evidence="3 4">
    <name type="scientific">Lentinula edodes</name>
    <name type="common">Shiitake mushroom</name>
    <name type="synonym">Lentinus edodes</name>
    <dbReference type="NCBI Taxonomy" id="5353"/>
    <lineage>
        <taxon>Eukaryota</taxon>
        <taxon>Fungi</taxon>
        <taxon>Dikarya</taxon>
        <taxon>Basidiomycota</taxon>
        <taxon>Agaricomycotina</taxon>
        <taxon>Agaricomycetes</taxon>
        <taxon>Agaricomycetidae</taxon>
        <taxon>Agaricales</taxon>
        <taxon>Marasmiineae</taxon>
        <taxon>Omphalotaceae</taxon>
        <taxon>Lentinula</taxon>
    </lineage>
</organism>
<keyword evidence="1" id="KW-0812">Transmembrane</keyword>
<dbReference type="GO" id="GO:0016301">
    <property type="term" value="F:kinase activity"/>
    <property type="evidence" value="ECO:0007669"/>
    <property type="project" value="UniProtKB-KW"/>
</dbReference>
<evidence type="ECO:0000313" key="3">
    <source>
        <dbReference type="EMBL" id="GAW02094.1"/>
    </source>
</evidence>
<dbReference type="AlphaFoldDB" id="A0A1Q3E4Q7"/>
<evidence type="ECO:0000256" key="1">
    <source>
        <dbReference type="SAM" id="Phobius"/>
    </source>
</evidence>
<keyword evidence="1" id="KW-1133">Transmembrane helix</keyword>
<comment type="caution">
    <text evidence="3">The sequence shown here is derived from an EMBL/GenBank/DDBJ whole genome shotgun (WGS) entry which is preliminary data.</text>
</comment>
<reference evidence="3 4" key="2">
    <citation type="submission" date="2017-02" db="EMBL/GenBank/DDBJ databases">
        <title>A genome survey and senescence transcriptome analysis in Lentinula edodes.</title>
        <authorList>
            <person name="Sakamoto Y."/>
            <person name="Nakade K."/>
            <person name="Sato S."/>
            <person name="Yoshida Y."/>
            <person name="Miyazaki K."/>
            <person name="Natsume S."/>
            <person name="Konno N."/>
        </authorList>
    </citation>
    <scope>NUCLEOTIDE SEQUENCE [LARGE SCALE GENOMIC DNA]</scope>
    <source>
        <strain evidence="3 4">NBRC 111202</strain>
    </source>
</reference>
<evidence type="ECO:0000259" key="2">
    <source>
        <dbReference type="Pfam" id="PF01636"/>
    </source>
</evidence>
<keyword evidence="3" id="KW-0808">Transferase</keyword>
<keyword evidence="1" id="KW-0472">Membrane</keyword>
<reference evidence="3 4" key="1">
    <citation type="submission" date="2016-08" db="EMBL/GenBank/DDBJ databases">
        <authorList>
            <consortium name="Lentinula edodes genome sequencing consortium"/>
            <person name="Sakamoto Y."/>
            <person name="Nakade K."/>
            <person name="Sato S."/>
            <person name="Yoshida Y."/>
            <person name="Miyazaki K."/>
            <person name="Natsume S."/>
            <person name="Konno N."/>
        </authorList>
    </citation>
    <scope>NUCLEOTIDE SEQUENCE [LARGE SCALE GENOMIC DNA]</scope>
    <source>
        <strain evidence="3 4">NBRC 111202</strain>
    </source>
</reference>
<dbReference type="Proteomes" id="UP000188533">
    <property type="component" value="Unassembled WGS sequence"/>
</dbReference>
<dbReference type="Gene3D" id="3.90.1200.10">
    <property type="match status" value="1"/>
</dbReference>
<dbReference type="SUPFAM" id="SSF56112">
    <property type="entry name" value="Protein kinase-like (PK-like)"/>
    <property type="match status" value="1"/>
</dbReference>
<dbReference type="STRING" id="5353.A0A1Q3E4Q7"/>
<dbReference type="Pfam" id="PF01636">
    <property type="entry name" value="APH"/>
    <property type="match status" value="1"/>
</dbReference>
<feature type="transmembrane region" description="Helical" evidence="1">
    <location>
        <begin position="272"/>
        <end position="289"/>
    </location>
</feature>
<dbReference type="PANTHER" id="PTHR21310:SF15">
    <property type="entry name" value="AMINOGLYCOSIDE PHOSPHOTRANSFERASE DOMAIN-CONTAINING PROTEIN"/>
    <property type="match status" value="1"/>
</dbReference>
<feature type="transmembrane region" description="Helical" evidence="1">
    <location>
        <begin position="235"/>
        <end position="252"/>
    </location>
</feature>
<dbReference type="InterPro" id="IPR011009">
    <property type="entry name" value="Kinase-like_dom_sf"/>
</dbReference>
<accession>A0A1Q3E4Q7</accession>
<proteinExistence type="predicted"/>
<keyword evidence="3" id="KW-0418">Kinase</keyword>
<dbReference type="InterPro" id="IPR051678">
    <property type="entry name" value="AGP_Transferase"/>
</dbReference>